<dbReference type="PANTHER" id="PTHR37809">
    <property type="entry name" value="RIBOSOMAL PROTEIN S12 METHYLTHIOTRANSFERASE ACCESSORY FACTOR YCAO"/>
    <property type="match status" value="1"/>
</dbReference>
<dbReference type="GO" id="GO:0005840">
    <property type="term" value="C:ribosome"/>
    <property type="evidence" value="ECO:0007669"/>
    <property type="project" value="UniProtKB-KW"/>
</dbReference>
<organism evidence="2 3">
    <name type="scientific">Lentzea albidocapillata subsp. violacea</name>
    <dbReference type="NCBI Taxonomy" id="128104"/>
    <lineage>
        <taxon>Bacteria</taxon>
        <taxon>Bacillati</taxon>
        <taxon>Actinomycetota</taxon>
        <taxon>Actinomycetes</taxon>
        <taxon>Pseudonocardiales</taxon>
        <taxon>Pseudonocardiaceae</taxon>
        <taxon>Lentzea</taxon>
    </lineage>
</organism>
<dbReference type="Gene3D" id="3.30.1330.230">
    <property type="match status" value="1"/>
</dbReference>
<dbReference type="EMBL" id="FNET01000031">
    <property type="protein sequence ID" value="SDN00170.1"/>
    <property type="molecule type" value="Genomic_DNA"/>
</dbReference>
<keyword evidence="2" id="KW-0808">Transferase</keyword>
<evidence type="ECO:0000313" key="3">
    <source>
        <dbReference type="Proteomes" id="UP000199682"/>
    </source>
</evidence>
<reference evidence="3" key="1">
    <citation type="submission" date="2016-10" db="EMBL/GenBank/DDBJ databases">
        <authorList>
            <person name="Varghese N."/>
            <person name="Submissions S."/>
        </authorList>
    </citation>
    <scope>NUCLEOTIDE SEQUENCE [LARGE SCALE GENOMIC DNA]</scope>
    <source>
        <strain evidence="3">DSM 44796</strain>
    </source>
</reference>
<dbReference type="Gene3D" id="3.30.160.660">
    <property type="match status" value="1"/>
</dbReference>
<dbReference type="GO" id="GO:0016740">
    <property type="term" value="F:transferase activity"/>
    <property type="evidence" value="ECO:0007669"/>
    <property type="project" value="UniProtKB-KW"/>
</dbReference>
<accession>A0A1G9XTV4</accession>
<protein>
    <submittedName>
        <fullName evidence="2">Ribosomal protein S12 methylthiotransferase accessory factor</fullName>
    </submittedName>
</protein>
<keyword evidence="2" id="KW-0689">Ribosomal protein</keyword>
<dbReference type="NCBIfam" id="TIGR03604">
    <property type="entry name" value="TOMM_cyclo_SagD"/>
    <property type="match status" value="1"/>
</dbReference>
<dbReference type="Proteomes" id="UP000199682">
    <property type="component" value="Unassembled WGS sequence"/>
</dbReference>
<dbReference type="InterPro" id="IPR003776">
    <property type="entry name" value="YcaO-like_dom"/>
</dbReference>
<feature type="domain" description="YcaO" evidence="1">
    <location>
        <begin position="338"/>
        <end position="745"/>
    </location>
</feature>
<dbReference type="Gene3D" id="3.30.40.250">
    <property type="match status" value="1"/>
</dbReference>
<proteinExistence type="predicted"/>
<sequence length="745" mass="81835">MTSDQLVLSQFEVRRLRDGESLVRSRLGDVFEVKLDADRLAAAFALCDGSRTLDEVVVLADMPPAFQTVVDVLLAREDHDLAGKAGSVQRGAALVVAGAADVLALWRETRGIRPHHLSEPVWLDDQDLTALSPALSPGSVLVTVHRWRDGELLRQVGNQAAAAGATWVPVVFDGAAVWLGPVVRPGATPVYDDVLDRRVAAAIDPDVTQALQTRPLTADVPVDETDVLWVGAVLAQLLAQLADGRPCALFGNEVEADPATLRLRPHPVLPMPYRADAPYRNDVVSGPDLLVDDVTGLVAQLGDVPLLPEMPSSLRTVVARVSDVRRLGVPWGVNTIAGCSVLNGDRATVEACAVGESVERYSGNWVQLDRTVVGTYEEMTRRRERVLDPESVVLYSDEQYSTPGFPFVPFRHDTEVRWVLGWSVTREDAVWVPAGMAWGNYNLGPSKKEPPLHPTLYAGLAAGVNLDEAIRGGLEEVLERHAAMSWWSHQATLPRLRPSPQLAAYWKTAAAGSDLTGWLLHVENRFGLPVIAGVVNDPKRELTTVGFALREDAELCALKAWGEALSNLLWAVDLLQEHGAYWSELRDMHDVRRRGGKLGYLKPWRADRRYLDSFRKDFRDVGDLESQLQLTCDTRARERVTEVLRGGRELDLDGLPTPADRSLETYRRIVEAQDFEILAVDLTTPDVRYADLSVVRVLVPGLVNNFAAAFPLWGKGVLAGEAALLGWRDTPAAEEELNVFPMPHA</sequence>
<name>A0A1G9XTV4_9PSEU</name>
<dbReference type="PROSITE" id="PS51664">
    <property type="entry name" value="YCAO"/>
    <property type="match status" value="1"/>
</dbReference>
<gene>
    <name evidence="2" type="ORF">SAMN04488074_13141</name>
</gene>
<evidence type="ECO:0000313" key="2">
    <source>
        <dbReference type="EMBL" id="SDN00170.1"/>
    </source>
</evidence>
<evidence type="ECO:0000259" key="1">
    <source>
        <dbReference type="PROSITE" id="PS51664"/>
    </source>
</evidence>
<dbReference type="Gene3D" id="3.40.50.720">
    <property type="entry name" value="NAD(P)-binding Rossmann-like Domain"/>
    <property type="match status" value="1"/>
</dbReference>
<dbReference type="InterPro" id="IPR027624">
    <property type="entry name" value="TOMM_cyclo_SagD"/>
</dbReference>
<dbReference type="Pfam" id="PF02624">
    <property type="entry name" value="YcaO"/>
    <property type="match status" value="1"/>
</dbReference>
<dbReference type="RefSeq" id="WP_090014688.1">
    <property type="nucleotide sequence ID" value="NZ_FNET01000031.1"/>
</dbReference>
<keyword evidence="2" id="KW-0687">Ribonucleoprotein</keyword>
<dbReference type="AlphaFoldDB" id="A0A1G9XTV4"/>
<dbReference type="PANTHER" id="PTHR37809:SF1">
    <property type="entry name" value="RIBOSOMAL PROTEIN S12 METHYLTHIOTRANSFERASE ACCESSORY FACTOR YCAO"/>
    <property type="match status" value="1"/>
</dbReference>